<dbReference type="CTD" id="564423"/>
<dbReference type="SMART" id="SM00408">
    <property type="entry name" value="IGc2"/>
    <property type="match status" value="2"/>
</dbReference>
<keyword evidence="11" id="KW-1185">Reference proteome</keyword>
<reference evidence="10" key="2">
    <citation type="submission" date="2025-09" db="UniProtKB">
        <authorList>
            <consortium name="Ensembl"/>
        </authorList>
    </citation>
    <scope>IDENTIFICATION</scope>
</reference>
<dbReference type="PROSITE" id="PS50835">
    <property type="entry name" value="IG_LIKE"/>
    <property type="match status" value="2"/>
</dbReference>
<dbReference type="Pfam" id="PF13927">
    <property type="entry name" value="Ig_3"/>
    <property type="match status" value="1"/>
</dbReference>
<evidence type="ECO:0000259" key="9">
    <source>
        <dbReference type="PROSITE" id="PS50835"/>
    </source>
</evidence>
<dbReference type="Pfam" id="PF07686">
    <property type="entry name" value="V-set"/>
    <property type="match status" value="1"/>
</dbReference>
<evidence type="ECO:0000256" key="1">
    <source>
        <dbReference type="ARBA" id="ARBA00004435"/>
    </source>
</evidence>
<name>A0A8C4F6Q4_DICLA</name>
<feature type="chain" id="PRO_5035821490" evidence="8">
    <location>
        <begin position="30"/>
        <end position="364"/>
    </location>
</feature>
<dbReference type="PANTHER" id="PTHR44468:SF2">
    <property type="entry name" value="V-SET AND IMMUNOGLOBULIN DOMAIN CONTAINING 8B ISOFORM X1"/>
    <property type="match status" value="1"/>
</dbReference>
<sequence>MEPVFTRVGLKVAVLFLLTIQLKTDVTEAMEVTTTGPQTIQQAQGETVNLRCTYSPGPEDTGELDIEWSNVSPDMTQKDRLILSFTGGQTHRYGDPSISRRLKFTGDPKLGDASIAFSDVKVSDTATYQCKVKKAPGVDTRKVTLVVMVPPSVPKCWVEGGEEKGGPVSLRCKSSQGSNPIGYTWARESGGTMPSTATQDLQTGELLIKNHTDSNVGSYVCEAKNPVGKAQCKYALHAYNPTNKAGVIAGAVIGALLLLLLLLLLIWLLICCCHKRRYEKEVENEIREDVQAPESKPNSRNSSFRSVMGYRTHPGVQYSSVRNNQPIRSESGRSSVFIGGTNGTSMPSGSPAPLKYDHRYGYPV</sequence>
<dbReference type="InterPro" id="IPR013106">
    <property type="entry name" value="Ig_V-set"/>
</dbReference>
<proteinExistence type="predicted"/>
<keyword evidence="7" id="KW-0812">Transmembrane</keyword>
<comment type="subcellular location">
    <subcellularLocation>
        <location evidence="5">Basolateral cell membrane</location>
        <topology evidence="5">Single-pass type I membrane protein</topology>
    </subcellularLocation>
    <subcellularLocation>
        <location evidence="2">Cell junction</location>
        <location evidence="2">Adherens junction</location>
    </subcellularLocation>
    <subcellularLocation>
        <location evidence="1">Cell junction</location>
        <location evidence="1">Tight junction</location>
    </subcellularLocation>
</comment>
<dbReference type="GeneID" id="127376389"/>
<evidence type="ECO:0000313" key="10">
    <source>
        <dbReference type="Ensembl" id="ENSDLAP00005028347.2"/>
    </source>
</evidence>
<feature type="domain" description="Ig-like" evidence="9">
    <location>
        <begin position="151"/>
        <end position="225"/>
    </location>
</feature>
<protein>
    <submittedName>
        <fullName evidence="10">V-set and immunoglobulin domain containing 8b</fullName>
    </submittedName>
</protein>
<dbReference type="SMART" id="SM00409">
    <property type="entry name" value="IG"/>
    <property type="match status" value="2"/>
</dbReference>
<dbReference type="InterPro" id="IPR003599">
    <property type="entry name" value="Ig_sub"/>
</dbReference>
<dbReference type="RefSeq" id="XP_051279174.1">
    <property type="nucleotide sequence ID" value="XM_051423214.1"/>
</dbReference>
<keyword evidence="4" id="KW-0965">Cell junction</keyword>
<dbReference type="OMA" id="GYRTHQG"/>
<dbReference type="AlphaFoldDB" id="A0A8C4F6Q4"/>
<feature type="transmembrane region" description="Helical" evidence="7">
    <location>
        <begin position="247"/>
        <end position="270"/>
    </location>
</feature>
<evidence type="ECO:0000256" key="7">
    <source>
        <dbReference type="SAM" id="Phobius"/>
    </source>
</evidence>
<dbReference type="Proteomes" id="UP000694389">
    <property type="component" value="Unassembled WGS sequence"/>
</dbReference>
<dbReference type="PANTHER" id="PTHR44468">
    <property type="entry name" value="COXSACKIEVIRUS AND ADENOVIRUS RECEPTOR-RELATED"/>
    <property type="match status" value="1"/>
</dbReference>
<keyword evidence="7" id="KW-1133">Transmembrane helix</keyword>
<feature type="domain" description="Ig-like" evidence="9">
    <location>
        <begin position="30"/>
        <end position="144"/>
    </location>
</feature>
<dbReference type="GO" id="GO:0005912">
    <property type="term" value="C:adherens junction"/>
    <property type="evidence" value="ECO:0007669"/>
    <property type="project" value="UniProtKB-SubCell"/>
</dbReference>
<keyword evidence="3" id="KW-0796">Tight junction</keyword>
<evidence type="ECO:0000256" key="8">
    <source>
        <dbReference type="SAM" id="SignalP"/>
    </source>
</evidence>
<evidence type="ECO:0000256" key="4">
    <source>
        <dbReference type="ARBA" id="ARBA00022949"/>
    </source>
</evidence>
<feature type="compositionally biased region" description="Polar residues" evidence="6">
    <location>
        <begin position="317"/>
        <end position="334"/>
    </location>
</feature>
<evidence type="ECO:0000256" key="6">
    <source>
        <dbReference type="SAM" id="MobiDB-lite"/>
    </source>
</evidence>
<dbReference type="InterPro" id="IPR003598">
    <property type="entry name" value="Ig_sub2"/>
</dbReference>
<dbReference type="InterPro" id="IPR007110">
    <property type="entry name" value="Ig-like_dom"/>
</dbReference>
<dbReference type="GO" id="GO:0005923">
    <property type="term" value="C:bicellular tight junction"/>
    <property type="evidence" value="ECO:0007669"/>
    <property type="project" value="UniProtKB-SubCell"/>
</dbReference>
<dbReference type="InterPro" id="IPR052307">
    <property type="entry name" value="EJ_Adhesion_Regulator"/>
</dbReference>
<dbReference type="OrthoDB" id="10045577at2759"/>
<dbReference type="InterPro" id="IPR036179">
    <property type="entry name" value="Ig-like_dom_sf"/>
</dbReference>
<keyword evidence="7" id="KW-0472">Membrane</keyword>
<dbReference type="InterPro" id="IPR013783">
    <property type="entry name" value="Ig-like_fold"/>
</dbReference>
<gene>
    <name evidence="10" type="primary">vsig8b</name>
</gene>
<keyword evidence="8" id="KW-0732">Signal</keyword>
<dbReference type="Ensembl" id="ENSDLAT00005030232.2">
    <property type="protein sequence ID" value="ENSDLAP00005028347.2"/>
    <property type="gene ID" value="ENSDLAG00005012722.2"/>
</dbReference>
<evidence type="ECO:0000256" key="3">
    <source>
        <dbReference type="ARBA" id="ARBA00022427"/>
    </source>
</evidence>
<reference evidence="10" key="1">
    <citation type="submission" date="2025-08" db="UniProtKB">
        <authorList>
            <consortium name="Ensembl"/>
        </authorList>
    </citation>
    <scope>IDENTIFICATION</scope>
</reference>
<dbReference type="SUPFAM" id="SSF48726">
    <property type="entry name" value="Immunoglobulin"/>
    <property type="match status" value="2"/>
</dbReference>
<dbReference type="GO" id="GO:0016323">
    <property type="term" value="C:basolateral plasma membrane"/>
    <property type="evidence" value="ECO:0007669"/>
    <property type="project" value="UniProtKB-SubCell"/>
</dbReference>
<evidence type="ECO:0000313" key="11">
    <source>
        <dbReference type="Proteomes" id="UP000694389"/>
    </source>
</evidence>
<feature type="region of interest" description="Disordered" evidence="6">
    <location>
        <begin position="315"/>
        <end position="352"/>
    </location>
</feature>
<dbReference type="Gene3D" id="2.60.40.10">
    <property type="entry name" value="Immunoglobulins"/>
    <property type="match status" value="2"/>
</dbReference>
<feature type="signal peptide" evidence="8">
    <location>
        <begin position="1"/>
        <end position="29"/>
    </location>
</feature>
<dbReference type="GeneTree" id="ENSGT00940000165076"/>
<evidence type="ECO:0000256" key="2">
    <source>
        <dbReference type="ARBA" id="ARBA00004536"/>
    </source>
</evidence>
<accession>A0A8C4F6Q4</accession>
<organism evidence="10 11">
    <name type="scientific">Dicentrarchus labrax</name>
    <name type="common">European seabass</name>
    <name type="synonym">Morone labrax</name>
    <dbReference type="NCBI Taxonomy" id="13489"/>
    <lineage>
        <taxon>Eukaryota</taxon>
        <taxon>Metazoa</taxon>
        <taxon>Chordata</taxon>
        <taxon>Craniata</taxon>
        <taxon>Vertebrata</taxon>
        <taxon>Euteleostomi</taxon>
        <taxon>Actinopterygii</taxon>
        <taxon>Neopterygii</taxon>
        <taxon>Teleostei</taxon>
        <taxon>Neoteleostei</taxon>
        <taxon>Acanthomorphata</taxon>
        <taxon>Eupercaria</taxon>
        <taxon>Moronidae</taxon>
        <taxon>Dicentrarchus</taxon>
    </lineage>
</organism>
<evidence type="ECO:0000256" key="5">
    <source>
        <dbReference type="ARBA" id="ARBA00023768"/>
    </source>
</evidence>
<dbReference type="SMART" id="SM00406">
    <property type="entry name" value="IGv"/>
    <property type="match status" value="1"/>
</dbReference>